<keyword evidence="9" id="KW-0325">Glycoprotein</keyword>
<dbReference type="InterPro" id="IPR020894">
    <property type="entry name" value="Cadherin_CS"/>
</dbReference>
<evidence type="ECO:0000256" key="11">
    <source>
        <dbReference type="PROSITE-ProRule" id="PRU00076"/>
    </source>
</evidence>
<dbReference type="EMBL" id="CAJPIN010004842">
    <property type="protein sequence ID" value="CAG2057082.1"/>
    <property type="molecule type" value="Genomic_DNA"/>
</dbReference>
<dbReference type="SMART" id="SM00112">
    <property type="entry name" value="CA"/>
    <property type="match status" value="4"/>
</dbReference>
<dbReference type="CDD" id="cd00054">
    <property type="entry name" value="EGF_CA"/>
    <property type="match status" value="1"/>
</dbReference>
<dbReference type="CDD" id="cd11304">
    <property type="entry name" value="Cadherin_repeat"/>
    <property type="match status" value="5"/>
</dbReference>
<gene>
    <name evidence="15" type="ORF">TPAB3V08_LOCUS4064</name>
</gene>
<dbReference type="InterPro" id="IPR001791">
    <property type="entry name" value="Laminin_G"/>
</dbReference>
<evidence type="ECO:0000256" key="1">
    <source>
        <dbReference type="ARBA" id="ARBA00004370"/>
    </source>
</evidence>
<dbReference type="SMART" id="SM00282">
    <property type="entry name" value="LamG"/>
    <property type="match status" value="2"/>
</dbReference>
<protein>
    <submittedName>
        <fullName evidence="15">Uncharacterized protein</fullName>
    </submittedName>
</protein>
<evidence type="ECO:0000313" key="15">
    <source>
        <dbReference type="EMBL" id="CAG2057082.1"/>
    </source>
</evidence>
<proteinExistence type="predicted"/>
<dbReference type="CDD" id="cd00110">
    <property type="entry name" value="LamG"/>
    <property type="match status" value="2"/>
</dbReference>
<dbReference type="Pfam" id="PF00008">
    <property type="entry name" value="EGF"/>
    <property type="match status" value="1"/>
</dbReference>
<dbReference type="PRINTS" id="PR00205">
    <property type="entry name" value="CADHERIN"/>
</dbReference>
<dbReference type="SMART" id="SM00179">
    <property type="entry name" value="EGF_CA"/>
    <property type="match status" value="2"/>
</dbReference>
<evidence type="ECO:0000259" key="13">
    <source>
        <dbReference type="PROSITE" id="PS50026"/>
    </source>
</evidence>
<dbReference type="InterPro" id="IPR015919">
    <property type="entry name" value="Cadherin-like_sf"/>
</dbReference>
<keyword evidence="3" id="KW-0812">Transmembrane</keyword>
<dbReference type="PANTHER" id="PTHR24026">
    <property type="entry name" value="FAT ATYPICAL CADHERIN-RELATED"/>
    <property type="match status" value="1"/>
</dbReference>
<comment type="caution">
    <text evidence="11">Lacks conserved residue(s) required for the propagation of feature annotation.</text>
</comment>
<keyword evidence="16" id="KW-1185">Reference proteome</keyword>
<dbReference type="Proteomes" id="UP001153148">
    <property type="component" value="Unassembled WGS sequence"/>
</dbReference>
<feature type="domain" description="Laminin G" evidence="12">
    <location>
        <begin position="749"/>
        <end position="1093"/>
    </location>
</feature>
<feature type="domain" description="Cadherin" evidence="14">
    <location>
        <begin position="428"/>
        <end position="528"/>
    </location>
</feature>
<dbReference type="Gene3D" id="2.60.120.200">
    <property type="match status" value="2"/>
</dbReference>
<keyword evidence="6" id="KW-1133">Transmembrane helix</keyword>
<dbReference type="InterPro" id="IPR056286">
    <property type="entry name" value="Cadherin_CELSR1-3_9th"/>
</dbReference>
<dbReference type="SUPFAM" id="SSF49899">
    <property type="entry name" value="Concanavalin A-like lectins/glucanases"/>
    <property type="match status" value="2"/>
</dbReference>
<comment type="caution">
    <text evidence="15">The sequence shown here is derived from an EMBL/GenBank/DDBJ whole genome shotgun (WGS) entry which is preliminary data.</text>
</comment>
<comment type="subcellular location">
    <subcellularLocation>
        <location evidence="1">Membrane</location>
    </subcellularLocation>
</comment>
<dbReference type="PROSITE" id="PS00232">
    <property type="entry name" value="CADHERIN_1"/>
    <property type="match status" value="2"/>
</dbReference>
<dbReference type="PROSITE" id="PS50268">
    <property type="entry name" value="CADHERIN_2"/>
    <property type="match status" value="5"/>
</dbReference>
<dbReference type="InterPro" id="IPR013320">
    <property type="entry name" value="ConA-like_dom_sf"/>
</dbReference>
<evidence type="ECO:0000259" key="12">
    <source>
        <dbReference type="PROSITE" id="PS50025"/>
    </source>
</evidence>
<accession>A0ABN7NML0</accession>
<evidence type="ECO:0000256" key="2">
    <source>
        <dbReference type="ARBA" id="ARBA00022536"/>
    </source>
</evidence>
<dbReference type="Pfam" id="PF23592">
    <property type="entry name" value="Cadherin_CELSR2_9th"/>
    <property type="match status" value="1"/>
</dbReference>
<evidence type="ECO:0000256" key="4">
    <source>
        <dbReference type="ARBA" id="ARBA00022737"/>
    </source>
</evidence>
<dbReference type="InterPro" id="IPR000742">
    <property type="entry name" value="EGF"/>
</dbReference>
<sequence length="1102" mass="120425">MPLILKILVKINVVFFRLHYELSGGNVRGRFAITSQNGRGLITIAQPLDYKQEKRFILTVTATDSGGLHDTATVYVNVSDANNFAPVFENAPYSASVFEDAPVGTTVLVVGATDSDVGQNAQITYSLGTMDDKSTTPEFTINPQTGAILTTKKLDRETVGGYLLTITAKDGGIPPLSDTTDVEITVADVNDNAPVFKKLSYLSSIPEDALVGTSVLHISATDADMGLNGRIRYALAADTTSDAAFVVDPTSGVIRTSKTLDRESVANYELTAYAIDRGSPSLSGSVQVLIRIEDVNDSPPAFESDKIVMYIAENSPVGSTVGEIYAHDPDEGPNAVVQYSIIGGDDSNSFSLITRPGSNKAELLTMQDLDYESSHKKYDLVVRAASPPLRSDTHVEILVTDVNDNAPVLKDFQVIFNNFRDCFPAGAVGRIPAFDADVSDQLRYRVLSGNNANLIHLNDSSGEITLSPQLNTNVPKVATMEVSVTDGVNEVKAIMQLTVRLVTEEMLFNSITVRLNDMTEEAFLSPLLTFFIDGLAAIIPCPKENIFVFSVQDDTDVNAKILNVSFSARRPELTGDEFYPPQFLQERVLPFDDNLCVREPCLNYEECLTVLKFGNASTGFISSDTVLFRPIYPVTTFACRCPRGFTGSREPYLCDTEVNLCYSNPCGHNGNCHRSEGGYSCVCKPGFTGKHSIYLTDRVNCELDLHLDTCQPGICRSNSLCSPLIKGGFVCENCSPTGGVEHYTKLCELRSRSFSKESFLTFPALRQRHRVHIKLRFATQSESGLLLYNGRYNEKHDFIALEIVSGAIHFSFSLGSNVTTTVASLPGGVSDGSWHSVTVHYFNKSAIVSLDECDTLLATKYGPHLGAEWSCANHTTQILENRCAIFTETCHRFLDLTGPLQIGGLPSLPTSFQVHSKDFIGCITVKLPWRFQGDGVLSFNPLLRPIQLPWLNALSVRTLQKDAFLMSIQIGQNSSAVLSLVNGEMNYSFNSEVVTLPNGYLSDGKWHHVEIKWMSGEVWINLDYGQREVTEPASSKLQGHYVGKILIGGPDSSVGSLTADYGYFEGCIQDVRVGTPQSSLTRPTVKENVVEGCIGVVSMFPQ</sequence>
<keyword evidence="4" id="KW-0677">Repeat</keyword>
<reference evidence="15" key="1">
    <citation type="submission" date="2021-03" db="EMBL/GenBank/DDBJ databases">
        <authorList>
            <person name="Tran Van P."/>
        </authorList>
    </citation>
    <scope>NUCLEOTIDE SEQUENCE</scope>
</reference>
<dbReference type="Pfam" id="PF00028">
    <property type="entry name" value="Cadherin"/>
    <property type="match status" value="3"/>
</dbReference>
<evidence type="ECO:0000259" key="14">
    <source>
        <dbReference type="PROSITE" id="PS50268"/>
    </source>
</evidence>
<evidence type="ECO:0000256" key="7">
    <source>
        <dbReference type="ARBA" id="ARBA00023136"/>
    </source>
</evidence>
<evidence type="ECO:0000256" key="10">
    <source>
        <dbReference type="PROSITE-ProRule" id="PRU00043"/>
    </source>
</evidence>
<feature type="domain" description="Cadherin" evidence="14">
    <location>
        <begin position="17"/>
        <end position="88"/>
    </location>
</feature>
<feature type="domain" description="Cadherin" evidence="14">
    <location>
        <begin position="89"/>
        <end position="196"/>
    </location>
</feature>
<evidence type="ECO:0000256" key="9">
    <source>
        <dbReference type="ARBA" id="ARBA00023180"/>
    </source>
</evidence>
<keyword evidence="8" id="KW-1015">Disulfide bond</keyword>
<dbReference type="PANTHER" id="PTHR24026:SF51">
    <property type="entry name" value="PROTOCADHERIN-LIKE WING POLARITY PROTEIN STAN"/>
    <property type="match status" value="1"/>
</dbReference>
<evidence type="ECO:0000256" key="6">
    <source>
        <dbReference type="ARBA" id="ARBA00022989"/>
    </source>
</evidence>
<dbReference type="Pfam" id="PF02210">
    <property type="entry name" value="Laminin_G_2"/>
    <property type="match status" value="2"/>
</dbReference>
<keyword evidence="5 10" id="KW-0106">Calcium</keyword>
<feature type="domain" description="Cadherin" evidence="14">
    <location>
        <begin position="197"/>
        <end position="302"/>
    </location>
</feature>
<dbReference type="InterPro" id="IPR002126">
    <property type="entry name" value="Cadherin-like_dom"/>
</dbReference>
<dbReference type="Gene3D" id="2.60.40.60">
    <property type="entry name" value="Cadherins"/>
    <property type="match status" value="5"/>
</dbReference>
<evidence type="ECO:0000256" key="3">
    <source>
        <dbReference type="ARBA" id="ARBA00022692"/>
    </source>
</evidence>
<dbReference type="PROSITE" id="PS50026">
    <property type="entry name" value="EGF_3"/>
    <property type="match status" value="1"/>
</dbReference>
<organism evidence="15 16">
    <name type="scientific">Timema podura</name>
    <name type="common">Walking stick</name>
    <dbReference type="NCBI Taxonomy" id="61482"/>
    <lineage>
        <taxon>Eukaryota</taxon>
        <taxon>Metazoa</taxon>
        <taxon>Ecdysozoa</taxon>
        <taxon>Arthropoda</taxon>
        <taxon>Hexapoda</taxon>
        <taxon>Insecta</taxon>
        <taxon>Pterygota</taxon>
        <taxon>Neoptera</taxon>
        <taxon>Polyneoptera</taxon>
        <taxon>Phasmatodea</taxon>
        <taxon>Timematodea</taxon>
        <taxon>Timematoidea</taxon>
        <taxon>Timematidae</taxon>
        <taxon>Timema</taxon>
    </lineage>
</organism>
<dbReference type="SUPFAM" id="SSF57196">
    <property type="entry name" value="EGF/Laminin"/>
    <property type="match status" value="1"/>
</dbReference>
<keyword evidence="2 11" id="KW-0245">EGF-like domain</keyword>
<keyword evidence="7" id="KW-0472">Membrane</keyword>
<dbReference type="SUPFAM" id="SSF49313">
    <property type="entry name" value="Cadherin-like"/>
    <property type="match status" value="5"/>
</dbReference>
<evidence type="ECO:0000256" key="8">
    <source>
        <dbReference type="ARBA" id="ARBA00023157"/>
    </source>
</evidence>
<dbReference type="SMART" id="SM00181">
    <property type="entry name" value="EGF"/>
    <property type="match status" value="2"/>
</dbReference>
<name>A0ABN7NML0_TIMPD</name>
<dbReference type="Gene3D" id="2.10.25.10">
    <property type="entry name" value="Laminin"/>
    <property type="match status" value="2"/>
</dbReference>
<dbReference type="InterPro" id="IPR001881">
    <property type="entry name" value="EGF-like_Ca-bd_dom"/>
</dbReference>
<evidence type="ECO:0000256" key="5">
    <source>
        <dbReference type="ARBA" id="ARBA00022837"/>
    </source>
</evidence>
<dbReference type="PROSITE" id="PS50025">
    <property type="entry name" value="LAM_G_DOMAIN"/>
    <property type="match status" value="1"/>
</dbReference>
<feature type="domain" description="Cadherin" evidence="14">
    <location>
        <begin position="303"/>
        <end position="409"/>
    </location>
</feature>
<evidence type="ECO:0000313" key="16">
    <source>
        <dbReference type="Proteomes" id="UP001153148"/>
    </source>
</evidence>
<feature type="domain" description="EGF-like" evidence="13">
    <location>
        <begin position="657"/>
        <end position="693"/>
    </location>
</feature>